<reference evidence="3 4" key="1">
    <citation type="journal article" date="2017" name="Genome Biol.">
        <title>New reference genome sequences of hot pepper reveal the massive evolution of plant disease-resistance genes by retroduplication.</title>
        <authorList>
            <person name="Kim S."/>
            <person name="Park J."/>
            <person name="Yeom S.I."/>
            <person name="Kim Y.M."/>
            <person name="Seo E."/>
            <person name="Kim K.T."/>
            <person name="Kim M.S."/>
            <person name="Lee J.M."/>
            <person name="Cheong K."/>
            <person name="Shin H.S."/>
            <person name="Kim S.B."/>
            <person name="Han K."/>
            <person name="Lee J."/>
            <person name="Park M."/>
            <person name="Lee H.A."/>
            <person name="Lee H.Y."/>
            <person name="Lee Y."/>
            <person name="Oh S."/>
            <person name="Lee J.H."/>
            <person name="Choi E."/>
            <person name="Choi E."/>
            <person name="Lee S.E."/>
            <person name="Jeon J."/>
            <person name="Kim H."/>
            <person name="Choi G."/>
            <person name="Song H."/>
            <person name="Lee J."/>
            <person name="Lee S.C."/>
            <person name="Kwon J.K."/>
            <person name="Lee H.Y."/>
            <person name="Koo N."/>
            <person name="Hong Y."/>
            <person name="Kim R.W."/>
            <person name="Kang W.H."/>
            <person name="Huh J.H."/>
            <person name="Kang B.C."/>
            <person name="Yang T.J."/>
            <person name="Lee Y.H."/>
            <person name="Bennetzen J.L."/>
            <person name="Choi D."/>
        </authorList>
    </citation>
    <scope>NUCLEOTIDE SEQUENCE [LARGE SCALE GENOMIC DNA]</scope>
    <source>
        <strain evidence="4">cv. PBC81</strain>
    </source>
</reference>
<dbReference type="EMBL" id="MLFT02000078">
    <property type="protein sequence ID" value="PHT29854.1"/>
    <property type="molecule type" value="Genomic_DNA"/>
</dbReference>
<comment type="caution">
    <text evidence="3">The sequence shown here is derived from an EMBL/GenBank/DDBJ whole genome shotgun (WGS) entry which is preliminary data.</text>
</comment>
<dbReference type="SUPFAM" id="SSF81383">
    <property type="entry name" value="F-box domain"/>
    <property type="match status" value="1"/>
</dbReference>
<evidence type="ECO:0000256" key="1">
    <source>
        <dbReference type="SAM" id="MobiDB-lite"/>
    </source>
</evidence>
<keyword evidence="4" id="KW-1185">Reference proteome</keyword>
<evidence type="ECO:0000259" key="2">
    <source>
        <dbReference type="SMART" id="SM00256"/>
    </source>
</evidence>
<dbReference type="PANTHER" id="PTHR31672:SF13">
    <property type="entry name" value="F-BOX PROTEIN CPR30-LIKE"/>
    <property type="match status" value="1"/>
</dbReference>
<reference evidence="4" key="2">
    <citation type="journal article" date="2017" name="J. Anim. Genet.">
        <title>Multiple reference genome sequences of hot pepper reveal the massive evolution of plant disease resistance genes by retroduplication.</title>
        <authorList>
            <person name="Kim S."/>
            <person name="Park J."/>
            <person name="Yeom S.-I."/>
            <person name="Kim Y.-M."/>
            <person name="Seo E."/>
            <person name="Kim K.-T."/>
            <person name="Kim M.-S."/>
            <person name="Lee J.M."/>
            <person name="Cheong K."/>
            <person name="Shin H.-S."/>
            <person name="Kim S.-B."/>
            <person name="Han K."/>
            <person name="Lee J."/>
            <person name="Park M."/>
            <person name="Lee H.-A."/>
            <person name="Lee H.-Y."/>
            <person name="Lee Y."/>
            <person name="Oh S."/>
            <person name="Lee J.H."/>
            <person name="Choi E."/>
            <person name="Choi E."/>
            <person name="Lee S.E."/>
            <person name="Jeon J."/>
            <person name="Kim H."/>
            <person name="Choi G."/>
            <person name="Song H."/>
            <person name="Lee J."/>
            <person name="Lee S.-C."/>
            <person name="Kwon J.-K."/>
            <person name="Lee H.-Y."/>
            <person name="Koo N."/>
            <person name="Hong Y."/>
            <person name="Kim R.W."/>
            <person name="Kang W.-H."/>
            <person name="Huh J.H."/>
            <person name="Kang B.-C."/>
            <person name="Yang T.-J."/>
            <person name="Lee Y.-H."/>
            <person name="Bennetzen J.L."/>
            <person name="Choi D."/>
        </authorList>
    </citation>
    <scope>NUCLEOTIDE SEQUENCE [LARGE SCALE GENOMIC DNA]</scope>
    <source>
        <strain evidence="4">cv. PBC81</strain>
    </source>
</reference>
<feature type="compositionally biased region" description="Basic and acidic residues" evidence="1">
    <location>
        <begin position="297"/>
        <end position="306"/>
    </location>
</feature>
<evidence type="ECO:0000313" key="4">
    <source>
        <dbReference type="Proteomes" id="UP000224567"/>
    </source>
</evidence>
<feature type="domain" description="F-box" evidence="2">
    <location>
        <begin position="5"/>
        <end position="45"/>
    </location>
</feature>
<dbReference type="OrthoDB" id="1217519at2759"/>
<proteinExistence type="predicted"/>
<organism evidence="3 4">
    <name type="scientific">Capsicum baccatum</name>
    <name type="common">Peruvian pepper</name>
    <dbReference type="NCBI Taxonomy" id="33114"/>
    <lineage>
        <taxon>Eukaryota</taxon>
        <taxon>Viridiplantae</taxon>
        <taxon>Streptophyta</taxon>
        <taxon>Embryophyta</taxon>
        <taxon>Tracheophyta</taxon>
        <taxon>Spermatophyta</taxon>
        <taxon>Magnoliopsida</taxon>
        <taxon>eudicotyledons</taxon>
        <taxon>Gunneridae</taxon>
        <taxon>Pentapetalae</taxon>
        <taxon>asterids</taxon>
        <taxon>lamiids</taxon>
        <taxon>Solanales</taxon>
        <taxon>Solanaceae</taxon>
        <taxon>Solanoideae</taxon>
        <taxon>Capsiceae</taxon>
        <taxon>Capsicum</taxon>
    </lineage>
</organism>
<feature type="compositionally biased region" description="Acidic residues" evidence="1">
    <location>
        <begin position="279"/>
        <end position="296"/>
    </location>
</feature>
<dbReference type="AlphaFoldDB" id="A0A2G2VA48"/>
<dbReference type="STRING" id="33114.A0A2G2VA48"/>
<dbReference type="InterPro" id="IPR001810">
    <property type="entry name" value="F-box_dom"/>
</dbReference>
<dbReference type="Proteomes" id="UP000224567">
    <property type="component" value="Unassembled WGS sequence"/>
</dbReference>
<name>A0A2G2VA48_CAPBA</name>
<dbReference type="InterPro" id="IPR050796">
    <property type="entry name" value="SCF_F-box_component"/>
</dbReference>
<accession>A0A2G2VA48</accession>
<evidence type="ECO:0000313" key="3">
    <source>
        <dbReference type="EMBL" id="PHT29854.1"/>
    </source>
</evidence>
<sequence>MSEYLTKDVMDQIFSKLPLKSLLRFKCLSKSWNSQISSPEFIWLHTQESVLPKPPTHDIMRYFCTAFKRKKIVLTDASGVDTQISLESPFNGRVPDYFYCRIVAICNGVFCVSSYLFESENRVVLWNPRINRCLTLPVTPLCSDNSGTHMFVYGFGCAIKTRDYKVVRMAYAHDIGVVEYFWTQAVVCGKVHWTAYKRIGERRVENLLMIFDLNEEIFKELSLPEDLVEEPPTNLNAAVCGESLVVYHYNTRIRSSSCSIWESLVLLDKGELLPPPDLSSEESTDDDDDDNDDDEENIVRRETPHMREFQKHRVMYQRVAAFLGARNNN</sequence>
<dbReference type="Pfam" id="PF00646">
    <property type="entry name" value="F-box"/>
    <property type="match status" value="1"/>
</dbReference>
<dbReference type="PANTHER" id="PTHR31672">
    <property type="entry name" value="BNACNNG10540D PROTEIN"/>
    <property type="match status" value="1"/>
</dbReference>
<gene>
    <name evidence="3" type="ORF">CQW23_30548</name>
</gene>
<dbReference type="InterPro" id="IPR036047">
    <property type="entry name" value="F-box-like_dom_sf"/>
</dbReference>
<dbReference type="Gene3D" id="1.20.1280.50">
    <property type="match status" value="1"/>
</dbReference>
<dbReference type="SMART" id="SM00256">
    <property type="entry name" value="FBOX"/>
    <property type="match status" value="1"/>
</dbReference>
<dbReference type="CDD" id="cd22157">
    <property type="entry name" value="F-box_AtFBW1-like"/>
    <property type="match status" value="1"/>
</dbReference>
<feature type="region of interest" description="Disordered" evidence="1">
    <location>
        <begin position="272"/>
        <end position="306"/>
    </location>
</feature>
<protein>
    <recommendedName>
        <fullName evidence="2">F-box domain-containing protein</fullName>
    </recommendedName>
</protein>